<evidence type="ECO:0000313" key="1">
    <source>
        <dbReference type="EMBL" id="EMS71692.1"/>
    </source>
</evidence>
<dbReference type="InterPro" id="IPR023972">
    <property type="entry name" value="CHP04069_acyl_carrier-rel"/>
</dbReference>
<dbReference type="RefSeq" id="WP_004626087.1">
    <property type="nucleotide sequence ID" value="NZ_AORV01000035.1"/>
</dbReference>
<gene>
    <name evidence="1" type="ORF">CTER_2423</name>
</gene>
<dbReference type="NCBIfam" id="TIGR04069">
    <property type="entry name" value="ocin_ACP_rel"/>
    <property type="match status" value="1"/>
</dbReference>
<organism evidence="1 2">
    <name type="scientific">Ruminiclostridium cellobioparum subsp. termitidis CT1112</name>
    <dbReference type="NCBI Taxonomy" id="1195236"/>
    <lineage>
        <taxon>Bacteria</taxon>
        <taxon>Bacillati</taxon>
        <taxon>Bacillota</taxon>
        <taxon>Clostridia</taxon>
        <taxon>Eubacteriales</taxon>
        <taxon>Oscillospiraceae</taxon>
        <taxon>Ruminiclostridium</taxon>
    </lineage>
</organism>
<comment type="caution">
    <text evidence="1">The sequence shown here is derived from an EMBL/GenBank/DDBJ whole genome shotgun (WGS) entry which is preliminary data.</text>
</comment>
<evidence type="ECO:0000313" key="2">
    <source>
        <dbReference type="Proteomes" id="UP000014155"/>
    </source>
</evidence>
<reference evidence="1 2" key="1">
    <citation type="journal article" date="2013" name="Genome Announc.">
        <title>Draft Genome Sequence of the Cellulolytic, Mesophilic, Anaerobic Bacterium Clostridium termitidis Strain CT1112 (DSM 5398).</title>
        <authorList>
            <person name="Lal S."/>
            <person name="Ramachandran U."/>
            <person name="Zhang X."/>
            <person name="Munir R."/>
            <person name="Sparling R."/>
            <person name="Levin D.B."/>
        </authorList>
    </citation>
    <scope>NUCLEOTIDE SEQUENCE [LARGE SCALE GENOMIC DNA]</scope>
    <source>
        <strain evidence="1 2">CT1112</strain>
    </source>
</reference>
<dbReference type="EMBL" id="AORV01000035">
    <property type="protein sequence ID" value="EMS71692.1"/>
    <property type="molecule type" value="Genomic_DNA"/>
</dbReference>
<name>S0FJ12_RUMCE</name>
<proteinExistence type="predicted"/>
<dbReference type="Proteomes" id="UP000014155">
    <property type="component" value="Unassembled WGS sequence"/>
</dbReference>
<protein>
    <submittedName>
        <fullName evidence="1">Peptide maturation system acyl carrier-related protein</fullName>
    </submittedName>
</protein>
<dbReference type="AlphaFoldDB" id="S0FJ12"/>
<sequence>MKNILSRQSVNEKLSNIFINRFGLDLETVANEDFDRHLLGNVFRLAPRDLVYIYMDIEREFGVSIPDEAVTSGALATINGTIDLICSQLYKIEQDAV</sequence>
<dbReference type="STRING" id="1195236.CTER_2423"/>
<dbReference type="InterPro" id="IPR036736">
    <property type="entry name" value="ACP-like_sf"/>
</dbReference>
<dbReference type="PATRIC" id="fig|1195236.3.peg.2737"/>
<dbReference type="SUPFAM" id="SSF47336">
    <property type="entry name" value="ACP-like"/>
    <property type="match status" value="1"/>
</dbReference>
<dbReference type="Gene3D" id="1.10.1200.10">
    <property type="entry name" value="ACP-like"/>
    <property type="match status" value="1"/>
</dbReference>
<keyword evidence="2" id="KW-1185">Reference proteome</keyword>
<accession>S0FJ12</accession>